<feature type="transmembrane region" description="Helical" evidence="1">
    <location>
        <begin position="91"/>
        <end position="114"/>
    </location>
</feature>
<evidence type="ECO:0000256" key="1">
    <source>
        <dbReference type="SAM" id="Phobius"/>
    </source>
</evidence>
<keyword evidence="3" id="KW-1185">Reference proteome</keyword>
<dbReference type="OMA" id="TSCCCAN"/>
<keyword evidence="1" id="KW-0472">Membrane</keyword>
<evidence type="ECO:0000313" key="2">
    <source>
        <dbReference type="EnsemblPlants" id="ORUFI01G21690.2"/>
    </source>
</evidence>
<reference evidence="2" key="2">
    <citation type="submission" date="2015-06" db="UniProtKB">
        <authorList>
            <consortium name="EnsemblPlants"/>
        </authorList>
    </citation>
    <scope>IDENTIFICATION</scope>
</reference>
<reference evidence="3" key="1">
    <citation type="submission" date="2013-06" db="EMBL/GenBank/DDBJ databases">
        <authorList>
            <person name="Zhao Q."/>
        </authorList>
    </citation>
    <scope>NUCLEOTIDE SEQUENCE</scope>
    <source>
        <strain evidence="3">cv. W1943</strain>
    </source>
</reference>
<evidence type="ECO:0000313" key="3">
    <source>
        <dbReference type="Proteomes" id="UP000008022"/>
    </source>
</evidence>
<accession>A0A0E0MXY1</accession>
<proteinExistence type="predicted"/>
<organism evidence="2 3">
    <name type="scientific">Oryza rufipogon</name>
    <name type="common">Brownbeard rice</name>
    <name type="synonym">Asian wild rice</name>
    <dbReference type="NCBI Taxonomy" id="4529"/>
    <lineage>
        <taxon>Eukaryota</taxon>
        <taxon>Viridiplantae</taxon>
        <taxon>Streptophyta</taxon>
        <taxon>Embryophyta</taxon>
        <taxon>Tracheophyta</taxon>
        <taxon>Spermatophyta</taxon>
        <taxon>Magnoliopsida</taxon>
        <taxon>Liliopsida</taxon>
        <taxon>Poales</taxon>
        <taxon>Poaceae</taxon>
        <taxon>BOP clade</taxon>
        <taxon>Oryzoideae</taxon>
        <taxon>Oryzeae</taxon>
        <taxon>Oryzinae</taxon>
        <taxon>Oryza</taxon>
    </lineage>
</organism>
<sequence length="216" mass="24299">MVAIVAPPPPSNHFPLFLDLERQQVGGGKGGKWEIGRFPALALCVPIVAAAAPPLSVIASHRRRWFSSVRFLSGEPLLPTSAVLCCWRFHLLLLLILVAAAVLTSCCCANVLLLQQRVSTWCCQQQEGIEGEEEEQIGTNVSSCSVHPCRRHNSMARWLKLEKDDKRRLCQWWWRHWNAILVVILDMGIVKARRRWPTFTPCQNWINNDGNSSAGP</sequence>
<keyword evidence="1" id="KW-0812">Transmembrane</keyword>
<feature type="transmembrane region" description="Helical" evidence="1">
    <location>
        <begin position="38"/>
        <end position="60"/>
    </location>
</feature>
<name>A0A0E0MXY1_ORYRU</name>
<dbReference type="Proteomes" id="UP000008022">
    <property type="component" value="Unassembled WGS sequence"/>
</dbReference>
<dbReference type="AlphaFoldDB" id="A0A0E0MXY1"/>
<dbReference type="EnsemblPlants" id="ORUFI01G21690.2">
    <property type="protein sequence ID" value="ORUFI01G21690.2"/>
    <property type="gene ID" value="ORUFI01G21690"/>
</dbReference>
<keyword evidence="1" id="KW-1133">Transmembrane helix</keyword>
<dbReference type="Gramene" id="ORUFI01G21690.2">
    <property type="protein sequence ID" value="ORUFI01G21690.2"/>
    <property type="gene ID" value="ORUFI01G21690"/>
</dbReference>
<protein>
    <submittedName>
        <fullName evidence="2">Uncharacterized protein</fullName>
    </submittedName>
</protein>